<feature type="compositionally biased region" description="Low complexity" evidence="1">
    <location>
        <begin position="1059"/>
        <end position="1078"/>
    </location>
</feature>
<dbReference type="EMBL" id="SJOL01004701">
    <property type="protein sequence ID" value="TGZ71328.1"/>
    <property type="molecule type" value="Genomic_DNA"/>
</dbReference>
<reference evidence="2 3" key="1">
    <citation type="journal article" date="2019" name="BMC Genomics">
        <title>New insights from Opisthorchis felineus genome: update on genomics of the epidemiologically important liver flukes.</title>
        <authorList>
            <person name="Ershov N.I."/>
            <person name="Mordvinov V.A."/>
            <person name="Prokhortchouk E.B."/>
            <person name="Pakharukova M.Y."/>
            <person name="Gunbin K.V."/>
            <person name="Ustyantsev K."/>
            <person name="Genaev M.A."/>
            <person name="Blinov A.G."/>
            <person name="Mazur A."/>
            <person name="Boulygina E."/>
            <person name="Tsygankova S."/>
            <person name="Khrameeva E."/>
            <person name="Chekanov N."/>
            <person name="Fan G."/>
            <person name="Xiao A."/>
            <person name="Zhang H."/>
            <person name="Xu X."/>
            <person name="Yang H."/>
            <person name="Solovyev V."/>
            <person name="Lee S.M."/>
            <person name="Liu X."/>
            <person name="Afonnikov D.A."/>
            <person name="Skryabin K.G."/>
        </authorList>
    </citation>
    <scope>NUCLEOTIDE SEQUENCE [LARGE SCALE GENOMIC DNA]</scope>
    <source>
        <strain evidence="2">AK-0245</strain>
        <tissue evidence="2">Whole organism</tissue>
    </source>
</reference>
<feature type="compositionally biased region" description="Low complexity" evidence="1">
    <location>
        <begin position="1532"/>
        <end position="1542"/>
    </location>
</feature>
<sequence length="1845" mass="206641">MSTIFSPKEVDCGHLQTPDSSSLPWLPIPTEMVQGQKFMVFKEGLDLEHQPLHGSFVTQLDACGFFLCLSSEEKQDCYVIETVAIEDVEVEPFQTKTTVASTKAPDRTLHLRLQCANIHAVMCNKYMDSSEGEDNQLCNSSTIYLCPAEPNCDITAWQDVLLRIVFKYRNVHEDLPGLEILRKQWTYLTLLYNMTFPKKIPRHQNETDSRKIKQAIIPACCIAMALGSSQTHSELPSVQLKDFSFDLFFNLFLQSWPREEIADLFTMYSDNFSLMNQSGLVNFLQSTVSVSSFQKPPESSTTRQSRVTRPRKIKHVNLMHWEARHFYRTKSQRNINQPTQRPNLIPSSNKNLDTNRSRSEQRQSRSHPVTTAGVHSPRPLTHVNSQRQKQTVFPAIKLSQSEFRTIVQRYETDPVVRHQGRLSAQGFYRFLLSRDYLTLTRVRKFGEALDQMQTMRFPFSHYYLQCAQVIVQPAPAPFEFNSQNGVSGPIVLRNRINYIRALRQLLLLGTRCLLLECFGKPSAQPVVPGPGRGRQAEPELFIFPSLMTDPSKEQNILQETSMREAYAIPIEIVLDVINKAAFLITPYPLVLVLRVQQLSAQDQCHLGGLLQEHFGERLLCPPLPKFELDDAQANTIMERYYGNSHLPKHDVSSIGSSGQLSVTGSRTVVQTRTSGTRLQYIKPPITSNRTNTTHATFKPILKTGPFTMDTTRQIHPRLARMISLPAPEPVPNLCLELFKQHISISTADVHFDNKPTQTVKLHRSVSENTTDLLRRRGILPTVETGKSELPKPRSSTGSQNTLKILSCLASLTFARTVQLEHRARKKRLLRRIYSEAYKNKYRRDRSGRQTDRKGPENAGTPGPNSVQGQSSGTRMSGLRSLFNKRTNSTAKSTDPQAHKKRPSILQVATNAARRLSNASMLKQLDPGSKRNSKTGLEMLMKPDLAHSMVAFCRRMSIRSSAGSQSRSPVRKNTEKPPLEARDSSDVTSNSLSTQDQTRSRSDSSSHSSGVFNGELKIPSLNISRDGSSKRTGSTSSNDLQPSQMLGDGKKKRRSCARCSCSSGSKSSFGSSSESLLSSSKRKQSSKDPTSKLEPEKTPARRNSSVKLTKSPPEKSPDAQVPRQSSVSRMPGSVASSSTSSSSITSSTETEETSFTSTDSSEFLNSVPHRPMSPSHVGFMSDSLSSSDERYAPPHRPMTRKPLPNHIYQNGEVRTGTLPPTFRQSTSAGLHSFPQSVPYVNQRAGASSEPSFAQDTSALGSKDTALLPSQIMWRCTSQWLAKCRVVLTSVLHVMDMLKSKAGTKALAEYTKHRLVIVESTDVCDWQTRQILQLVGCQLVPMQINIPVWTVEQSANGDFKPTYRRIPSVREQIYKSYSVEHVKMMQEAQIYGYTLKPARLRMDTCIHTHKYPKEWLFVGLPISSSLNQAETTSLFPAATAGRWPALACTCCYDPFSEERARDHLRQLHRYRYGKTSTSHSKLMYNSLLPWNISFQVLSFTNNFSLVQSDQRPPSSIQDRSNANTTHKLPRRYQRAASSAAQSCRTPRNQPSPQKTGPRTSKENLLNTCNSVQQDHARRVSVGGRSGTSESEIRIEGELLGPCFFGLQETGFGPQQRLSAVTTPVLKRSTVSHAYTMHDIRSMTNTLPTSPSITQSSLFTVPYRSCTGLYASNSNIFDLLGAVKIDFIRLPSPEAIVIRLKAHNGASVLESDTSFEEGVATRLFSTNSPVENTPTGYQHLRLRFEGHPFRPGSSSDNHRSRHEVCHSQLCNTLGLWIFCKIDLAIHAPMSLGELVDTVSQELSSRCNSLTRKYNVAEQGQRNDGFTSSLYNVQMPSPDLVQSGIEREM</sequence>
<dbReference type="InterPro" id="IPR017946">
    <property type="entry name" value="PLC-like_Pdiesterase_TIM-brl"/>
</dbReference>
<feature type="compositionally biased region" description="Polar residues" evidence="1">
    <location>
        <begin position="1020"/>
        <end position="1043"/>
    </location>
</feature>
<feature type="compositionally biased region" description="Polar residues" evidence="1">
    <location>
        <begin position="332"/>
        <end position="352"/>
    </location>
</feature>
<dbReference type="GO" id="GO:0008081">
    <property type="term" value="F:phosphoric diester hydrolase activity"/>
    <property type="evidence" value="ECO:0007669"/>
    <property type="project" value="InterPro"/>
</dbReference>
<feature type="region of interest" description="Disordered" evidence="1">
    <location>
        <begin position="1506"/>
        <end position="1561"/>
    </location>
</feature>
<feature type="compositionally biased region" description="Basic and acidic residues" evidence="1">
    <location>
        <begin position="971"/>
        <end position="984"/>
    </location>
</feature>
<dbReference type="Gene3D" id="3.20.20.190">
    <property type="entry name" value="Phosphatidylinositol (PI) phosphodiesterase"/>
    <property type="match status" value="1"/>
</dbReference>
<keyword evidence="3" id="KW-1185">Reference proteome</keyword>
<accession>A0A4S2MAT7</accession>
<feature type="compositionally biased region" description="Low complexity" evidence="1">
    <location>
        <begin position="1135"/>
        <end position="1161"/>
    </location>
</feature>
<dbReference type="Proteomes" id="UP000308267">
    <property type="component" value="Unassembled WGS sequence"/>
</dbReference>
<feature type="region of interest" description="Disordered" evidence="1">
    <location>
        <begin position="839"/>
        <end position="875"/>
    </location>
</feature>
<dbReference type="Gene3D" id="1.10.238.10">
    <property type="entry name" value="EF-hand"/>
    <property type="match status" value="1"/>
</dbReference>
<feature type="compositionally biased region" description="Low complexity" evidence="1">
    <location>
        <begin position="958"/>
        <end position="967"/>
    </location>
</feature>
<dbReference type="STRING" id="147828.A0A4S2MAT7"/>
<evidence type="ECO:0000313" key="3">
    <source>
        <dbReference type="Proteomes" id="UP000308267"/>
    </source>
</evidence>
<feature type="region of interest" description="Disordered" evidence="1">
    <location>
        <begin position="958"/>
        <end position="1205"/>
    </location>
</feature>
<organism evidence="2 3">
    <name type="scientific">Opisthorchis felineus</name>
    <dbReference type="NCBI Taxonomy" id="147828"/>
    <lineage>
        <taxon>Eukaryota</taxon>
        <taxon>Metazoa</taxon>
        <taxon>Spiralia</taxon>
        <taxon>Lophotrochozoa</taxon>
        <taxon>Platyhelminthes</taxon>
        <taxon>Trematoda</taxon>
        <taxon>Digenea</taxon>
        <taxon>Opisthorchiida</taxon>
        <taxon>Opisthorchiata</taxon>
        <taxon>Opisthorchiidae</taxon>
        <taxon>Opisthorchis</taxon>
    </lineage>
</organism>
<feature type="region of interest" description="Disordered" evidence="1">
    <location>
        <begin position="292"/>
        <end position="311"/>
    </location>
</feature>
<feature type="compositionally biased region" description="Basic and acidic residues" evidence="1">
    <location>
        <begin position="844"/>
        <end position="855"/>
    </location>
</feature>
<evidence type="ECO:0000256" key="1">
    <source>
        <dbReference type="SAM" id="MobiDB-lite"/>
    </source>
</evidence>
<dbReference type="SUPFAM" id="SSF51695">
    <property type="entry name" value="PLC-like phosphodiesterases"/>
    <property type="match status" value="1"/>
</dbReference>
<comment type="caution">
    <text evidence="2">The sequence shown here is derived from an EMBL/GenBank/DDBJ whole genome shotgun (WGS) entry which is preliminary data.</text>
</comment>
<dbReference type="OrthoDB" id="6281299at2759"/>
<proteinExistence type="predicted"/>
<feature type="compositionally biased region" description="Polar residues" evidence="1">
    <location>
        <begin position="862"/>
        <end position="874"/>
    </location>
</feature>
<feature type="region of interest" description="Disordered" evidence="1">
    <location>
        <begin position="777"/>
        <end position="799"/>
    </location>
</feature>
<dbReference type="GO" id="GO:0006629">
    <property type="term" value="P:lipid metabolic process"/>
    <property type="evidence" value="ECO:0007669"/>
    <property type="project" value="InterPro"/>
</dbReference>
<feature type="compositionally biased region" description="Basic and acidic residues" evidence="1">
    <location>
        <begin position="1084"/>
        <end position="1098"/>
    </location>
</feature>
<feature type="compositionally biased region" description="Polar residues" evidence="1">
    <location>
        <begin position="1506"/>
        <end position="1524"/>
    </location>
</feature>
<feature type="region of interest" description="Disordered" evidence="1">
    <location>
        <begin position="329"/>
        <end position="387"/>
    </location>
</feature>
<feature type="region of interest" description="Disordered" evidence="1">
    <location>
        <begin position="916"/>
        <end position="935"/>
    </location>
</feature>
<evidence type="ECO:0000313" key="2">
    <source>
        <dbReference type="EMBL" id="TGZ71328.1"/>
    </source>
</evidence>
<feature type="compositionally biased region" description="Polar residues" evidence="1">
    <location>
        <begin position="1543"/>
        <end position="1561"/>
    </location>
</feature>
<dbReference type="PROSITE" id="PS50007">
    <property type="entry name" value="PIPLC_X_DOMAIN"/>
    <property type="match status" value="1"/>
</dbReference>
<name>A0A4S2MAT7_OPIFE</name>
<gene>
    <name evidence="2" type="ORF">CRM22_002708</name>
</gene>
<protein>
    <submittedName>
        <fullName evidence="2">Uncharacterized protein</fullName>
    </submittedName>
</protein>
<feature type="compositionally biased region" description="Basic and acidic residues" evidence="1">
    <location>
        <begin position="353"/>
        <end position="363"/>
    </location>
</feature>
<feature type="compositionally biased region" description="Polar residues" evidence="1">
    <location>
        <begin position="292"/>
        <end position="305"/>
    </location>
</feature>